<accession>A0ABV5J9Q6</accession>
<evidence type="ECO:0000256" key="1">
    <source>
        <dbReference type="ARBA" id="ARBA00004651"/>
    </source>
</evidence>
<dbReference type="Pfam" id="PF12805">
    <property type="entry name" value="FUSC-like"/>
    <property type="match status" value="1"/>
</dbReference>
<evidence type="ECO:0000256" key="6">
    <source>
        <dbReference type="ARBA" id="ARBA00043993"/>
    </source>
</evidence>
<sequence>MTFLKSSEIKSFLLGQYFADGVKITLGVLLPALVFSFFDEFKTGLIISLGAFFVSISDTSGPISHRRAGMLVACVSVFVSALVTGFANENTIILGVVIAFFCFVFAMYTSYGNRAASVGTAALLAMAISIDQHKTSGDNWWYALCVLAGGVWYTALSLSLMEIRPFRVAQQALGECILHIAHYIRLKGNFFLEKVEVPSNFQKLSKQQVKVNEHQQNVREMLFKARVKVGESVRSGRVLIMVFVDSLDIFEQSMSVHYDYNELRRMYGLYKVLDHFGQAIIMVADEMSNLGHALNNNEEPKRKYPISKTLKGLKEEIDTLAQKGERVLMLRKIYVNLKSISKRVNNMFHIFQQEEVVFLSRDKEESLPKFVSHQDFDPKVLKNNFTFQSSVLRHALRLSLTCLVGYLISLQLTLGQHSYWVVLTIVVILRPGFSITKKRNMERIIGTAIGGTTGVLILWWVEDVTVRFFIMVVFMVLAYSFWRIRYVVGVVFMTPFIFILYGFIYPEANFMIARERILDTFLGSGLAFLASHYLFPIWESRGVHVLMGNVLKANLEYLQQLICRFDPGAFDEIAYRLSRKKLHLETANLAAAFQRMLEEPKGKQKNKEAMHQFMVLSHMLASYLSTLSTNLDRSELVLSTQDQIIMIKRSRNHLQKAIKKLNGQKFRVKFPALGKDDLLKPAKDQEEDLLSEQLYLIQKTCADLEKVSGEV</sequence>
<dbReference type="InterPro" id="IPR049453">
    <property type="entry name" value="Memb_transporter_dom"/>
</dbReference>
<evidence type="ECO:0000256" key="7">
    <source>
        <dbReference type="SAM" id="Phobius"/>
    </source>
</evidence>
<dbReference type="Proteomes" id="UP001589654">
    <property type="component" value="Unassembled WGS sequence"/>
</dbReference>
<name>A0ABV5J9Q6_9BACT</name>
<feature type="domain" description="Integral membrane protein YccS N-terminal" evidence="8">
    <location>
        <begin position="71"/>
        <end position="342"/>
    </location>
</feature>
<keyword evidence="4 7" id="KW-1133">Transmembrane helix</keyword>
<proteinExistence type="inferred from homology"/>
<keyword evidence="2" id="KW-1003">Cell membrane</keyword>
<keyword evidence="5 7" id="KW-0472">Membrane</keyword>
<dbReference type="EMBL" id="JBHMEW010000064">
    <property type="protein sequence ID" value="MFB9212870.1"/>
    <property type="molecule type" value="Genomic_DNA"/>
</dbReference>
<protein>
    <submittedName>
        <fullName evidence="10">FUSC family membrane protein</fullName>
    </submittedName>
</protein>
<comment type="subcellular location">
    <subcellularLocation>
        <location evidence="1">Cell membrane</location>
        <topology evidence="1">Multi-pass membrane protein</topology>
    </subcellularLocation>
</comment>
<evidence type="ECO:0000313" key="11">
    <source>
        <dbReference type="Proteomes" id="UP001589654"/>
    </source>
</evidence>
<feature type="transmembrane region" description="Helical" evidence="7">
    <location>
        <begin position="443"/>
        <end position="460"/>
    </location>
</feature>
<dbReference type="InterPro" id="IPR032692">
    <property type="entry name" value="YccS_N"/>
</dbReference>
<evidence type="ECO:0000256" key="3">
    <source>
        <dbReference type="ARBA" id="ARBA00022692"/>
    </source>
</evidence>
<evidence type="ECO:0000313" key="10">
    <source>
        <dbReference type="EMBL" id="MFB9212870.1"/>
    </source>
</evidence>
<dbReference type="RefSeq" id="WP_290248102.1">
    <property type="nucleotide sequence ID" value="NZ_JAUFQT010000001.1"/>
</dbReference>
<evidence type="ECO:0000256" key="2">
    <source>
        <dbReference type="ARBA" id="ARBA00022475"/>
    </source>
</evidence>
<dbReference type="Pfam" id="PF13515">
    <property type="entry name" value="FUSC_2"/>
    <property type="match status" value="1"/>
</dbReference>
<feature type="transmembrane region" description="Helical" evidence="7">
    <location>
        <begin position="68"/>
        <end position="86"/>
    </location>
</feature>
<feature type="transmembrane region" description="Helical" evidence="7">
    <location>
        <begin position="92"/>
        <end position="108"/>
    </location>
</feature>
<feature type="transmembrane region" description="Helical" evidence="7">
    <location>
        <begin position="12"/>
        <end position="38"/>
    </location>
</feature>
<gene>
    <name evidence="10" type="ORF">ACFFUR_13730</name>
</gene>
<evidence type="ECO:0000259" key="9">
    <source>
        <dbReference type="Pfam" id="PF13515"/>
    </source>
</evidence>
<comment type="similarity">
    <text evidence="6">Belongs to the YccS/YhfK family.</text>
</comment>
<keyword evidence="3 7" id="KW-0812">Transmembrane</keyword>
<comment type="caution">
    <text evidence="10">The sequence shown here is derived from an EMBL/GenBank/DDBJ whole genome shotgun (WGS) entry which is preliminary data.</text>
</comment>
<organism evidence="10 11">
    <name type="scientific">Echinicola jeungdonensis</name>
    <dbReference type="NCBI Taxonomy" id="709343"/>
    <lineage>
        <taxon>Bacteria</taxon>
        <taxon>Pseudomonadati</taxon>
        <taxon>Bacteroidota</taxon>
        <taxon>Cytophagia</taxon>
        <taxon>Cytophagales</taxon>
        <taxon>Cyclobacteriaceae</taxon>
        <taxon>Echinicola</taxon>
    </lineage>
</organism>
<feature type="transmembrane region" description="Helical" evidence="7">
    <location>
        <begin position="139"/>
        <end position="161"/>
    </location>
</feature>
<dbReference type="PANTHER" id="PTHR30509">
    <property type="entry name" value="P-HYDROXYBENZOIC ACID EFFLUX PUMP SUBUNIT-RELATED"/>
    <property type="match status" value="1"/>
</dbReference>
<evidence type="ECO:0000256" key="4">
    <source>
        <dbReference type="ARBA" id="ARBA00022989"/>
    </source>
</evidence>
<feature type="domain" description="Integral membrane bound transporter" evidence="9">
    <location>
        <begin position="403"/>
        <end position="529"/>
    </location>
</feature>
<feature type="transmembrane region" description="Helical" evidence="7">
    <location>
        <begin position="466"/>
        <end position="482"/>
    </location>
</feature>
<keyword evidence="11" id="KW-1185">Reference proteome</keyword>
<dbReference type="PANTHER" id="PTHR30509:SF8">
    <property type="entry name" value="INNER MEMBRANE PROTEIN YCCS"/>
    <property type="match status" value="1"/>
</dbReference>
<evidence type="ECO:0000259" key="8">
    <source>
        <dbReference type="Pfam" id="PF12805"/>
    </source>
</evidence>
<reference evidence="10 11" key="1">
    <citation type="submission" date="2024-09" db="EMBL/GenBank/DDBJ databases">
        <authorList>
            <person name="Sun Q."/>
            <person name="Mori K."/>
        </authorList>
    </citation>
    <scope>NUCLEOTIDE SEQUENCE [LARGE SCALE GENOMIC DNA]</scope>
    <source>
        <strain evidence="10 11">CECT 7682</strain>
    </source>
</reference>
<evidence type="ECO:0000256" key="5">
    <source>
        <dbReference type="ARBA" id="ARBA00023136"/>
    </source>
</evidence>
<feature type="transmembrane region" description="Helical" evidence="7">
    <location>
        <begin position="487"/>
        <end position="505"/>
    </location>
</feature>